<feature type="binding site" evidence="7">
    <location>
        <position position="199"/>
    </location>
    <ligand>
        <name>Zn(2+)</name>
        <dbReference type="ChEBI" id="CHEBI:29105"/>
    </ligand>
</feature>
<evidence type="ECO:0000256" key="2">
    <source>
        <dbReference type="ARBA" id="ARBA00008488"/>
    </source>
</evidence>
<feature type="transmembrane region" description="Helical" evidence="8">
    <location>
        <begin position="21"/>
        <end position="44"/>
    </location>
</feature>
<feature type="binding site" evidence="7">
    <location>
        <position position="195"/>
    </location>
    <ligand>
        <name>Zn(2+)</name>
        <dbReference type="ChEBI" id="CHEBI:29105"/>
    </ligand>
</feature>
<protein>
    <submittedName>
        <fullName evidence="9">Hemolysin III family protein</fullName>
    </submittedName>
</protein>
<evidence type="ECO:0000313" key="10">
    <source>
        <dbReference type="Proteomes" id="UP000470213"/>
    </source>
</evidence>
<dbReference type="InterPro" id="IPR005744">
    <property type="entry name" value="Hy-lIII"/>
</dbReference>
<dbReference type="NCBIfam" id="TIGR01065">
    <property type="entry name" value="hlyIII"/>
    <property type="match status" value="1"/>
</dbReference>
<comment type="caution">
    <text evidence="9">The sequence shown here is derived from an EMBL/GenBank/DDBJ whole genome shotgun (WGS) entry which is preliminary data.</text>
</comment>
<evidence type="ECO:0000256" key="1">
    <source>
        <dbReference type="ARBA" id="ARBA00004651"/>
    </source>
</evidence>
<feature type="transmembrane region" description="Helical" evidence="8">
    <location>
        <begin position="197"/>
        <end position="217"/>
    </location>
</feature>
<evidence type="ECO:0000256" key="6">
    <source>
        <dbReference type="ARBA" id="ARBA00023136"/>
    </source>
</evidence>
<accession>A0A7X5LHY1</accession>
<keyword evidence="7" id="KW-0479">Metal-binding</keyword>
<organism evidence="9 10">
    <name type="scientific">Alteromonas profundi</name>
    <dbReference type="NCBI Taxonomy" id="2696062"/>
    <lineage>
        <taxon>Bacteria</taxon>
        <taxon>Pseudomonadati</taxon>
        <taxon>Pseudomonadota</taxon>
        <taxon>Gammaproteobacteria</taxon>
        <taxon>Alteromonadales</taxon>
        <taxon>Alteromonadaceae</taxon>
        <taxon>Alteromonas/Salinimonas group</taxon>
        <taxon>Alteromonas</taxon>
    </lineage>
</organism>
<dbReference type="RefSeq" id="WP_163083279.1">
    <property type="nucleotide sequence ID" value="NZ_JAAAWN010000001.1"/>
</dbReference>
<evidence type="ECO:0000256" key="7">
    <source>
        <dbReference type="PIRSR" id="PIRSR604254-1"/>
    </source>
</evidence>
<evidence type="ECO:0000313" key="9">
    <source>
        <dbReference type="EMBL" id="NDV89682.1"/>
    </source>
</evidence>
<keyword evidence="10" id="KW-1185">Reference proteome</keyword>
<gene>
    <name evidence="9" type="ORF">GTH32_00530</name>
</gene>
<feature type="transmembrane region" description="Helical" evidence="8">
    <location>
        <begin position="118"/>
        <end position="134"/>
    </location>
</feature>
<dbReference type="GO" id="GO:0005886">
    <property type="term" value="C:plasma membrane"/>
    <property type="evidence" value="ECO:0007669"/>
    <property type="project" value="UniProtKB-SubCell"/>
</dbReference>
<reference evidence="9 10" key="1">
    <citation type="submission" date="2020-01" db="EMBL/GenBank/DDBJ databases">
        <authorList>
            <person name="Chen J."/>
            <person name="Zhu S."/>
            <person name="Yang J."/>
        </authorList>
    </citation>
    <scope>NUCLEOTIDE SEQUENCE [LARGE SCALE GENOMIC DNA]</scope>
    <source>
        <strain evidence="9 10">345S023</strain>
    </source>
</reference>
<dbReference type="Pfam" id="PF03006">
    <property type="entry name" value="HlyIII"/>
    <property type="match status" value="1"/>
</dbReference>
<proteinExistence type="inferred from homology"/>
<keyword evidence="6 8" id="KW-0472">Membrane</keyword>
<keyword evidence="3" id="KW-1003">Cell membrane</keyword>
<keyword evidence="7" id="KW-0862">Zinc</keyword>
<dbReference type="PANTHER" id="PTHR20855">
    <property type="entry name" value="ADIPOR/PROGESTIN RECEPTOR-RELATED"/>
    <property type="match status" value="1"/>
</dbReference>
<evidence type="ECO:0000256" key="5">
    <source>
        <dbReference type="ARBA" id="ARBA00022989"/>
    </source>
</evidence>
<dbReference type="PANTHER" id="PTHR20855:SF3">
    <property type="entry name" value="LD03007P"/>
    <property type="match status" value="1"/>
</dbReference>
<dbReference type="Proteomes" id="UP000470213">
    <property type="component" value="Unassembled WGS sequence"/>
</dbReference>
<evidence type="ECO:0000256" key="4">
    <source>
        <dbReference type="ARBA" id="ARBA00022692"/>
    </source>
</evidence>
<dbReference type="GO" id="GO:0046872">
    <property type="term" value="F:metal ion binding"/>
    <property type="evidence" value="ECO:0007669"/>
    <property type="project" value="UniProtKB-KW"/>
</dbReference>
<keyword evidence="4 8" id="KW-0812">Transmembrane</keyword>
<dbReference type="AlphaFoldDB" id="A0A7X5LHY1"/>
<feature type="binding site" evidence="7">
    <location>
        <position position="73"/>
    </location>
    <ligand>
        <name>Zn(2+)</name>
        <dbReference type="ChEBI" id="CHEBI:29105"/>
    </ligand>
</feature>
<feature type="transmembrane region" description="Helical" evidence="8">
    <location>
        <begin position="167"/>
        <end position="188"/>
    </location>
</feature>
<comment type="subcellular location">
    <subcellularLocation>
        <location evidence="1">Cell membrane</location>
        <topology evidence="1">Multi-pass membrane protein</topology>
    </subcellularLocation>
</comment>
<keyword evidence="5 8" id="KW-1133">Transmembrane helix</keyword>
<dbReference type="InterPro" id="IPR004254">
    <property type="entry name" value="AdipoR/HlyIII-related"/>
</dbReference>
<feature type="transmembrane region" description="Helical" evidence="8">
    <location>
        <begin position="50"/>
        <end position="72"/>
    </location>
</feature>
<comment type="similarity">
    <text evidence="2">Belongs to the UPF0073 (Hly-III) family.</text>
</comment>
<dbReference type="EMBL" id="JAAAWN010000001">
    <property type="protein sequence ID" value="NDV89682.1"/>
    <property type="molecule type" value="Genomic_DNA"/>
</dbReference>
<evidence type="ECO:0000256" key="3">
    <source>
        <dbReference type="ARBA" id="ARBA00022475"/>
    </source>
</evidence>
<name>A0A7X5LHY1_9ALTE</name>
<sequence length="218" mass="23796">MKSTPSNNESIPKQAYSLVEEWLNSVSHGIGLVAAIVGLVIMLYRAEDSLSVTVAAIYGSTLILMFLSSTLYHAITHPQAKGWLKLFDHSAIYLLIAGTYTPLLLVAIGGALGITMTAVIWCLAIGGVAFKLVAQHRFPKVSVMTYLLMGWIALGLIYPLYLALPKAGLWLLVAGGLSFSIGVCFYVAKRVKYTHAIWHMFVIGGCACHFFSIYYFVV</sequence>
<feature type="transmembrane region" description="Helical" evidence="8">
    <location>
        <begin position="92"/>
        <end position="112"/>
    </location>
</feature>
<feature type="transmembrane region" description="Helical" evidence="8">
    <location>
        <begin position="141"/>
        <end position="161"/>
    </location>
</feature>
<evidence type="ECO:0000256" key="8">
    <source>
        <dbReference type="SAM" id="Phobius"/>
    </source>
</evidence>
<dbReference type="GO" id="GO:0140911">
    <property type="term" value="F:pore-forming activity"/>
    <property type="evidence" value="ECO:0007669"/>
    <property type="project" value="InterPro"/>
</dbReference>